<name>A0ABW2J7Z7_9BURK</name>
<dbReference type="InterPro" id="IPR038440">
    <property type="entry name" value="FimV_C_sf"/>
</dbReference>
<organism evidence="5 6">
    <name type="scientific">Herminiimonas aquatilis</name>
    <dbReference type="NCBI Taxonomy" id="345342"/>
    <lineage>
        <taxon>Bacteria</taxon>
        <taxon>Pseudomonadati</taxon>
        <taxon>Pseudomonadota</taxon>
        <taxon>Betaproteobacteria</taxon>
        <taxon>Burkholderiales</taxon>
        <taxon>Oxalobacteraceae</taxon>
        <taxon>Herminiimonas</taxon>
    </lineage>
</organism>
<keyword evidence="1" id="KW-0175">Coiled coil</keyword>
<evidence type="ECO:0000313" key="6">
    <source>
        <dbReference type="Proteomes" id="UP001596379"/>
    </source>
</evidence>
<protein>
    <submittedName>
        <fullName evidence="5">FimV/HubP family polar landmark protein</fullName>
    </submittedName>
</protein>
<dbReference type="PANTHER" id="PTHR48125">
    <property type="entry name" value="LP07818P1"/>
    <property type="match status" value="1"/>
</dbReference>
<evidence type="ECO:0000256" key="1">
    <source>
        <dbReference type="SAM" id="Coils"/>
    </source>
</evidence>
<evidence type="ECO:0000256" key="2">
    <source>
        <dbReference type="SAM" id="MobiDB-lite"/>
    </source>
</evidence>
<dbReference type="EMBL" id="JBHTCC010000003">
    <property type="protein sequence ID" value="MFC7299304.1"/>
    <property type="molecule type" value="Genomic_DNA"/>
</dbReference>
<feature type="region of interest" description="Disordered" evidence="2">
    <location>
        <begin position="665"/>
        <end position="704"/>
    </location>
</feature>
<dbReference type="InterPro" id="IPR057840">
    <property type="entry name" value="FimV_N"/>
</dbReference>
<dbReference type="Pfam" id="PF01476">
    <property type="entry name" value="LysM"/>
    <property type="match status" value="1"/>
</dbReference>
<sequence length="911" mass="95838">MGKLTVLSSLGQPLRAEIELTSVAQDELGSLVPKLASADAFRQANIDLHPALFSLRFAVEQRGNRPVVKITSTQPINEPYVDMLLELGGNKNRLVREYTFLLDPPEMRSARPAQVAPITRPLPPAARPVENIPEPVAQSAPQALPPAAPSQPLPPPVSAPAPQPAPQPIREAAPVAAPTKSIRTASEPKADASSSDEYLVKKGDSLAKIANQYRPSGVSLDQMLVALYRANPDAFIGKNMNRLRAGQILSVPEADTAKSVGQSEARGVVVAQAADFNSYRNKLAGQVATAEAKKSDDVKQTAGGKITTRIQEESAGAAESKDKLKLSKSGATTLSAGSDKAGASTEELIAKDKAIADANARVKELEKNVSELQKILEIKNKDLAEQQKQASAAAAVPVAVAPPVTAPAPTAPAVETAPPVTTAVAETPVAEAAPAPVVEPVVPPAPVAEVKPAPKKPVVVAPPPPEPSFFEDLMSNAMFLPGAAALLALLAGLGIYSSRRRKQTKSFEDSIITDSSLKSNSLFGSTGGQSVDTNNSVFNSNFVPSASQLDTNEVDPIAEADVYIAYGRDAQAEEILKEALRNQPDRHAVRVKLLEIYANRNDARSFEILASELYSMTKGEGEDWAQAANLGLILDPSNPLYASGADAEKGESRAAALLAPTQPFDGLNTESSVDEAAPVSSLDSSLAENSLSLPEEDEHKTIASMQPDVVEDLDFDLEGLDLEEPDNKSPDATSAKAEMPADIADIDFGFLEDNKPADNKPTNNAVEEPSVASFEGEQAATESTTSDIRIPDDLGLDFPSINDSPANVQIAAASAPAKDIAADLSDISLDLDPVAAPVSGSALNDDHFALDGVDEAASYTSNAEMATKLDLAIAYQEIGDKEGARELLEEVVKGGNGEQSEKARNLLSKLS</sequence>
<dbReference type="RefSeq" id="WP_382235205.1">
    <property type="nucleotide sequence ID" value="NZ_JBHTCC010000003.1"/>
</dbReference>
<evidence type="ECO:0000259" key="4">
    <source>
        <dbReference type="PROSITE" id="PS51782"/>
    </source>
</evidence>
<dbReference type="InterPro" id="IPR018392">
    <property type="entry name" value="LysM"/>
</dbReference>
<feature type="compositionally biased region" description="Polar residues" evidence="2">
    <location>
        <begin position="681"/>
        <end position="692"/>
    </location>
</feature>
<dbReference type="PANTHER" id="PTHR48125:SF12">
    <property type="entry name" value="AT HOOK TRANSCRIPTION FACTOR FAMILY-RELATED"/>
    <property type="match status" value="1"/>
</dbReference>
<dbReference type="InterPro" id="IPR020011">
    <property type="entry name" value="FimV_C"/>
</dbReference>
<feature type="region of interest" description="Disordered" evidence="2">
    <location>
        <begin position="138"/>
        <end position="196"/>
    </location>
</feature>
<keyword evidence="6" id="KW-1185">Reference proteome</keyword>
<comment type="caution">
    <text evidence="5">The sequence shown here is derived from an EMBL/GenBank/DDBJ whole genome shotgun (WGS) entry which is preliminary data.</text>
</comment>
<feature type="compositionally biased region" description="Pro residues" evidence="2">
    <location>
        <begin position="143"/>
        <end position="167"/>
    </location>
</feature>
<reference evidence="6" key="1">
    <citation type="journal article" date="2019" name="Int. J. Syst. Evol. Microbiol.">
        <title>The Global Catalogue of Microorganisms (GCM) 10K type strain sequencing project: providing services to taxonomists for standard genome sequencing and annotation.</title>
        <authorList>
            <consortium name="The Broad Institute Genomics Platform"/>
            <consortium name="The Broad Institute Genome Sequencing Center for Infectious Disease"/>
            <person name="Wu L."/>
            <person name="Ma J."/>
        </authorList>
    </citation>
    <scope>NUCLEOTIDE SEQUENCE [LARGE SCALE GENOMIC DNA]</scope>
    <source>
        <strain evidence="6">CCUG 36956</strain>
    </source>
</reference>
<feature type="region of interest" description="Disordered" evidence="2">
    <location>
        <begin position="751"/>
        <end position="792"/>
    </location>
</feature>
<feature type="coiled-coil region" evidence="1">
    <location>
        <begin position="348"/>
        <end position="389"/>
    </location>
</feature>
<dbReference type="PROSITE" id="PS51782">
    <property type="entry name" value="LYSM"/>
    <property type="match status" value="1"/>
</dbReference>
<dbReference type="SMART" id="SM00257">
    <property type="entry name" value="LysM"/>
    <property type="match status" value="1"/>
</dbReference>
<dbReference type="Pfam" id="PF25800">
    <property type="entry name" value="FimV_N"/>
    <property type="match status" value="1"/>
</dbReference>
<accession>A0ABW2J7Z7</accession>
<feature type="region of interest" description="Disordered" evidence="2">
    <location>
        <begin position="892"/>
        <end position="911"/>
    </location>
</feature>
<dbReference type="CDD" id="cd00118">
    <property type="entry name" value="LysM"/>
    <property type="match status" value="1"/>
</dbReference>
<feature type="transmembrane region" description="Helical" evidence="3">
    <location>
        <begin position="477"/>
        <end position="496"/>
    </location>
</feature>
<evidence type="ECO:0000313" key="5">
    <source>
        <dbReference type="EMBL" id="MFC7299304.1"/>
    </source>
</evidence>
<dbReference type="NCBIfam" id="TIGR03504">
    <property type="entry name" value="FimV_Cterm"/>
    <property type="match status" value="1"/>
</dbReference>
<keyword evidence="3" id="KW-0812">Transmembrane</keyword>
<dbReference type="NCBIfam" id="TIGR03505">
    <property type="entry name" value="FimV_core"/>
    <property type="match status" value="1"/>
</dbReference>
<feature type="region of interest" description="Disordered" evidence="2">
    <location>
        <begin position="293"/>
        <end position="343"/>
    </location>
</feature>
<gene>
    <name evidence="5" type="ORF">ACFQO0_12740</name>
</gene>
<proteinExistence type="predicted"/>
<keyword evidence="3" id="KW-1133">Transmembrane helix</keyword>
<dbReference type="InterPro" id="IPR020012">
    <property type="entry name" value="LysM_FimV"/>
</dbReference>
<feature type="domain" description="LysM" evidence="4">
    <location>
        <begin position="196"/>
        <end position="251"/>
    </location>
</feature>
<dbReference type="Gene3D" id="1.20.58.2200">
    <property type="match status" value="1"/>
</dbReference>
<dbReference type="Proteomes" id="UP001596379">
    <property type="component" value="Unassembled WGS sequence"/>
</dbReference>
<keyword evidence="3" id="KW-0472">Membrane</keyword>
<dbReference type="InterPro" id="IPR036779">
    <property type="entry name" value="LysM_dom_sf"/>
</dbReference>
<dbReference type="Gene3D" id="3.10.350.10">
    <property type="entry name" value="LysM domain"/>
    <property type="match status" value="1"/>
</dbReference>
<evidence type="ECO:0000256" key="3">
    <source>
        <dbReference type="SAM" id="Phobius"/>
    </source>
</evidence>